<dbReference type="Pfam" id="PF07949">
    <property type="entry name" value="YbbR"/>
    <property type="match status" value="2"/>
</dbReference>
<comment type="caution">
    <text evidence="1">The sequence shown here is derived from an EMBL/GenBank/DDBJ whole genome shotgun (WGS) entry which is preliminary data.</text>
</comment>
<dbReference type="PANTHER" id="PTHR37804">
    <property type="entry name" value="CDAA REGULATORY PROTEIN CDAR"/>
    <property type="match status" value="1"/>
</dbReference>
<dbReference type="Gene3D" id="2.170.120.30">
    <property type="match status" value="2"/>
</dbReference>
<sequence>MMDRLLNNNVALRIIALVLACILWLAVHAEQAGSQQTSTGVTESFELPVRVETSADEVLVSQVPTVTARVTTTLLRLPTLASDMMKAEIVANAQDLGPGTYTLHVAAINMPASVRTYTLAPATITVTLEPKVTVERTVRISVVGAPSQGYVLGKPQFGAGMVEISGAASSVQSVAEVAGVVDASGLSQTQTKLVDLLPLDGAGKAVPGVTVTPSAVAVTLPVTSASQSVILTPAVTGNPAAGYAIASVRLEPTSAVEQGLPAGQLPRGGLRVPIDVTGLAKSTTVSVPIPLLPGMTSVSPAAVTAVIDVEPSAVATLSNIPVTITGATGVRLIGPRTVTVTVTGAQSAVQAVEKDASAVQAYVDASGMSRGTASLPIQVHLPAGLSAVSISARTATVQTMP</sequence>
<gene>
    <name evidence="1" type="ORF">IW967_00460</name>
</gene>
<dbReference type="Gene3D" id="2.170.120.40">
    <property type="entry name" value="YbbR-like domain"/>
    <property type="match status" value="2"/>
</dbReference>
<dbReference type="InterPro" id="IPR012505">
    <property type="entry name" value="YbbR"/>
</dbReference>
<dbReference type="PANTHER" id="PTHR37804:SF1">
    <property type="entry name" value="CDAA REGULATORY PROTEIN CDAR"/>
    <property type="match status" value="1"/>
</dbReference>
<reference evidence="1 2" key="1">
    <citation type="submission" date="2020-11" db="EMBL/GenBank/DDBJ databases">
        <title>Genomic insight of Alicyclobacillus mali FL 18 reveals a new arsenic-resistant strain, with potential in environmental biotechnology.</title>
        <authorList>
            <person name="Fiorentino G."/>
            <person name="Gallo G."/>
            <person name="Aulitto M."/>
        </authorList>
    </citation>
    <scope>NUCLEOTIDE SEQUENCE [LARGE SCALE GENOMIC DNA]</scope>
    <source>
        <strain evidence="1 2">FL 18</strain>
    </source>
</reference>
<accession>A0ABS0EZB0</accession>
<dbReference type="Proteomes" id="UP000642910">
    <property type="component" value="Unassembled WGS sequence"/>
</dbReference>
<evidence type="ECO:0008006" key="3">
    <source>
        <dbReference type="Google" id="ProtNLM"/>
    </source>
</evidence>
<organism evidence="1 2">
    <name type="scientific">Alicyclobacillus mali</name>
    <name type="common">ex Roth et al. 2021</name>
    <dbReference type="NCBI Taxonomy" id="1123961"/>
    <lineage>
        <taxon>Bacteria</taxon>
        <taxon>Bacillati</taxon>
        <taxon>Bacillota</taxon>
        <taxon>Bacilli</taxon>
        <taxon>Bacillales</taxon>
        <taxon>Alicyclobacillaceae</taxon>
        <taxon>Alicyclobacillus</taxon>
    </lineage>
</organism>
<proteinExistence type="predicted"/>
<keyword evidence="2" id="KW-1185">Reference proteome</keyword>
<dbReference type="EMBL" id="JADPKZ010000013">
    <property type="protein sequence ID" value="MBF8376365.1"/>
    <property type="molecule type" value="Genomic_DNA"/>
</dbReference>
<name>A0ABS0EZB0_9BACL</name>
<protein>
    <recommendedName>
        <fullName evidence="3">YbbR domain-containing protein</fullName>
    </recommendedName>
</protein>
<evidence type="ECO:0000313" key="1">
    <source>
        <dbReference type="EMBL" id="MBF8376365.1"/>
    </source>
</evidence>
<dbReference type="RefSeq" id="WP_195866762.1">
    <property type="nucleotide sequence ID" value="NZ_JADPKZ010000013.1"/>
</dbReference>
<dbReference type="InterPro" id="IPR053154">
    <property type="entry name" value="c-di-AMP_regulator"/>
</dbReference>
<evidence type="ECO:0000313" key="2">
    <source>
        <dbReference type="Proteomes" id="UP000642910"/>
    </source>
</evidence>